<keyword evidence="3" id="KW-1003">Cell membrane</keyword>
<evidence type="ECO:0000256" key="3">
    <source>
        <dbReference type="ARBA" id="ARBA00022475"/>
    </source>
</evidence>
<dbReference type="OrthoDB" id="4045at2"/>
<feature type="transmembrane region" description="Helical" evidence="10">
    <location>
        <begin position="143"/>
        <end position="161"/>
    </location>
</feature>
<dbReference type="EMBL" id="VHSH01000008">
    <property type="protein sequence ID" value="TQV76301.1"/>
    <property type="molecule type" value="Genomic_DNA"/>
</dbReference>
<evidence type="ECO:0000256" key="4">
    <source>
        <dbReference type="ARBA" id="ARBA00022692"/>
    </source>
</evidence>
<dbReference type="InterPro" id="IPR002898">
    <property type="entry name" value="MotA_ExbB_proton_chnl"/>
</dbReference>
<dbReference type="PANTHER" id="PTHR30625:SF15">
    <property type="entry name" value="BIOPOLYMER TRANSPORT PROTEIN EXBB"/>
    <property type="match status" value="1"/>
</dbReference>
<gene>
    <name evidence="12" type="ORF">FKG95_21975</name>
</gene>
<comment type="subcellular location">
    <subcellularLocation>
        <location evidence="1">Cell membrane</location>
        <topology evidence="1">Multi-pass membrane protein</topology>
    </subcellularLocation>
    <subcellularLocation>
        <location evidence="8">Membrane</location>
        <topology evidence="8">Multi-pass membrane protein</topology>
    </subcellularLocation>
</comment>
<evidence type="ECO:0000256" key="2">
    <source>
        <dbReference type="ARBA" id="ARBA00022448"/>
    </source>
</evidence>
<protein>
    <submittedName>
        <fullName evidence="12">MotA/TolQ/ExbB proton channel family protein</fullName>
    </submittedName>
</protein>
<evidence type="ECO:0000256" key="9">
    <source>
        <dbReference type="SAM" id="MobiDB-lite"/>
    </source>
</evidence>
<evidence type="ECO:0000256" key="7">
    <source>
        <dbReference type="ARBA" id="ARBA00023136"/>
    </source>
</evidence>
<evidence type="ECO:0000256" key="8">
    <source>
        <dbReference type="RuleBase" id="RU004057"/>
    </source>
</evidence>
<evidence type="ECO:0000256" key="10">
    <source>
        <dbReference type="SAM" id="Phobius"/>
    </source>
</evidence>
<feature type="domain" description="MotA/TolQ/ExbB proton channel" evidence="11">
    <location>
        <begin position="96"/>
        <end position="219"/>
    </location>
</feature>
<evidence type="ECO:0000313" key="12">
    <source>
        <dbReference type="EMBL" id="TQV76301.1"/>
    </source>
</evidence>
<reference evidence="12 13" key="1">
    <citation type="submission" date="2019-06" db="EMBL/GenBank/DDBJ databases">
        <title>Whole genome sequence for Rhodospirillaceae sp. R148.</title>
        <authorList>
            <person name="Wang G."/>
        </authorList>
    </citation>
    <scope>NUCLEOTIDE SEQUENCE [LARGE SCALE GENOMIC DNA]</scope>
    <source>
        <strain evidence="12 13">R148</strain>
    </source>
</reference>
<proteinExistence type="inferred from homology"/>
<evidence type="ECO:0000256" key="5">
    <source>
        <dbReference type="ARBA" id="ARBA00022927"/>
    </source>
</evidence>
<feature type="transmembrane region" description="Helical" evidence="10">
    <location>
        <begin position="181"/>
        <end position="207"/>
    </location>
</feature>
<comment type="similarity">
    <text evidence="8">Belongs to the exbB/tolQ family.</text>
</comment>
<evidence type="ECO:0000313" key="13">
    <source>
        <dbReference type="Proteomes" id="UP000315252"/>
    </source>
</evidence>
<evidence type="ECO:0000256" key="6">
    <source>
        <dbReference type="ARBA" id="ARBA00022989"/>
    </source>
</evidence>
<dbReference type="Pfam" id="PF01618">
    <property type="entry name" value="MotA_ExbB"/>
    <property type="match status" value="1"/>
</dbReference>
<dbReference type="Proteomes" id="UP000315252">
    <property type="component" value="Unassembled WGS sequence"/>
</dbReference>
<evidence type="ECO:0000256" key="1">
    <source>
        <dbReference type="ARBA" id="ARBA00004651"/>
    </source>
</evidence>
<accession>A0A545TGP5</accession>
<feature type="transmembrane region" description="Helical" evidence="10">
    <location>
        <begin position="39"/>
        <end position="59"/>
    </location>
</feature>
<keyword evidence="4 10" id="KW-0812">Transmembrane</keyword>
<evidence type="ECO:0000259" key="11">
    <source>
        <dbReference type="Pfam" id="PF01618"/>
    </source>
</evidence>
<comment type="caution">
    <text evidence="12">The sequence shown here is derived from an EMBL/GenBank/DDBJ whole genome shotgun (WGS) entry which is preliminary data.</text>
</comment>
<keyword evidence="7 10" id="KW-0472">Membrane</keyword>
<name>A0A545TGP5_9PROT</name>
<sequence>MDEQTEPALGSAGDLQQSALDGAGRFNDVLTYIEAGGPVVMILIAMSVFALAIILLKLWQFQSTRIGERRQGLQAVAFYRQGRVRKALQSLQNARSPLSQVISLAIQGRSRGDVPERKVREEVMRYGNSLLEDLRSGFRPLEVIASLAPLLGLFGTVLGMIEAFRQLEQAGNQVNPAILSGGIWAALLTTAAGLAVAIPVVAILNWLERRVERTAHAMEDAITQVFTESLAGGLEGSPADNPANHDQEGSTNASAGIHAIAAGE</sequence>
<dbReference type="InterPro" id="IPR050790">
    <property type="entry name" value="ExbB/TolQ_transport"/>
</dbReference>
<feature type="region of interest" description="Disordered" evidence="9">
    <location>
        <begin position="233"/>
        <end position="255"/>
    </location>
</feature>
<dbReference type="GO" id="GO:0017038">
    <property type="term" value="P:protein import"/>
    <property type="evidence" value="ECO:0007669"/>
    <property type="project" value="TreeGrafter"/>
</dbReference>
<keyword evidence="6 10" id="KW-1133">Transmembrane helix</keyword>
<dbReference type="AlphaFoldDB" id="A0A545TGP5"/>
<keyword evidence="13" id="KW-1185">Reference proteome</keyword>
<dbReference type="PANTHER" id="PTHR30625">
    <property type="entry name" value="PROTEIN TOLQ"/>
    <property type="match status" value="1"/>
</dbReference>
<dbReference type="GO" id="GO:0005886">
    <property type="term" value="C:plasma membrane"/>
    <property type="evidence" value="ECO:0007669"/>
    <property type="project" value="UniProtKB-SubCell"/>
</dbReference>
<keyword evidence="2 8" id="KW-0813">Transport</keyword>
<keyword evidence="5 8" id="KW-0653">Protein transport</keyword>
<dbReference type="RefSeq" id="WP_142898564.1">
    <property type="nucleotide sequence ID" value="NZ_ML660059.1"/>
</dbReference>
<organism evidence="12 13">
    <name type="scientific">Denitrobaculum tricleocarpae</name>
    <dbReference type="NCBI Taxonomy" id="2591009"/>
    <lineage>
        <taxon>Bacteria</taxon>
        <taxon>Pseudomonadati</taxon>
        <taxon>Pseudomonadota</taxon>
        <taxon>Alphaproteobacteria</taxon>
        <taxon>Rhodospirillales</taxon>
        <taxon>Rhodospirillaceae</taxon>
        <taxon>Denitrobaculum</taxon>
    </lineage>
</organism>